<evidence type="ECO:0000259" key="1">
    <source>
        <dbReference type="Pfam" id="PF16035"/>
    </source>
</evidence>
<dbReference type="EMBL" id="BTCM01000007">
    <property type="protein sequence ID" value="GMK59224.1"/>
    <property type="molecule type" value="Genomic_DNA"/>
</dbReference>
<keyword evidence="3" id="KW-1185">Reference proteome</keyword>
<evidence type="ECO:0000313" key="2">
    <source>
        <dbReference type="EMBL" id="GMK59224.1"/>
    </source>
</evidence>
<evidence type="ECO:0000313" key="3">
    <source>
        <dbReference type="Proteomes" id="UP001222932"/>
    </source>
</evidence>
<proteinExistence type="predicted"/>
<dbReference type="InterPro" id="IPR036298">
    <property type="entry name" value="Chalcone_isomerase_sf"/>
</dbReference>
<dbReference type="InterPro" id="IPR016087">
    <property type="entry name" value="Chalcone_isomerase"/>
</dbReference>
<dbReference type="Proteomes" id="UP001222932">
    <property type="component" value="Unassembled WGS sequence"/>
</dbReference>
<reference evidence="2" key="1">
    <citation type="journal article" date="2023" name="BMC Genomics">
        <title>Chromosome-level genome assemblies of Cutaneotrichosporon spp. (Trichosporonales, Basidiomycota) reveal imbalanced evolution between nucleotide sequences and chromosome synteny.</title>
        <authorList>
            <person name="Kobayashi Y."/>
            <person name="Kayamori A."/>
            <person name="Aoki K."/>
            <person name="Shiwa Y."/>
            <person name="Matsutani M."/>
            <person name="Fujita N."/>
            <person name="Sugita T."/>
            <person name="Iwasaki W."/>
            <person name="Tanaka N."/>
            <person name="Takashima M."/>
        </authorList>
    </citation>
    <scope>NUCLEOTIDE SEQUENCE</scope>
    <source>
        <strain evidence="2">HIS016</strain>
    </source>
</reference>
<dbReference type="PANTHER" id="PTHR47284:SF3">
    <property type="entry name" value="FATTY-ACID-BINDING PROTEIN 2"/>
    <property type="match status" value="1"/>
</dbReference>
<dbReference type="PANTHER" id="PTHR47284">
    <property type="entry name" value="FATTY-ACID-BINDING PROTEIN 2"/>
    <property type="match status" value="1"/>
</dbReference>
<dbReference type="GO" id="GO:0016872">
    <property type="term" value="F:intramolecular lyase activity"/>
    <property type="evidence" value="ECO:0007669"/>
    <property type="project" value="InterPro"/>
</dbReference>
<dbReference type="AlphaFoldDB" id="A0AAD3TZ61"/>
<organism evidence="2 3">
    <name type="scientific">Cutaneotrichosporon spelunceum</name>
    <dbReference type="NCBI Taxonomy" id="1672016"/>
    <lineage>
        <taxon>Eukaryota</taxon>
        <taxon>Fungi</taxon>
        <taxon>Dikarya</taxon>
        <taxon>Basidiomycota</taxon>
        <taxon>Agaricomycotina</taxon>
        <taxon>Tremellomycetes</taxon>
        <taxon>Trichosporonales</taxon>
        <taxon>Trichosporonaceae</taxon>
        <taxon>Cutaneotrichosporon</taxon>
    </lineage>
</organism>
<name>A0AAD3TZ61_9TREE</name>
<dbReference type="InterPro" id="IPR016088">
    <property type="entry name" value="Chalcone_isomerase_3-sand"/>
</dbReference>
<dbReference type="Gene3D" id="3.50.70.10">
    <property type="match status" value="1"/>
</dbReference>
<protein>
    <recommendedName>
        <fullName evidence="1">Chalcone isomerase domain-containing protein</fullName>
    </recommendedName>
</protein>
<reference evidence="2" key="2">
    <citation type="submission" date="2023-06" db="EMBL/GenBank/DDBJ databases">
        <authorList>
            <person name="Kobayashi Y."/>
            <person name="Kayamori A."/>
            <person name="Aoki K."/>
            <person name="Shiwa Y."/>
            <person name="Fujita N."/>
            <person name="Sugita T."/>
            <person name="Iwasaki W."/>
            <person name="Tanaka N."/>
            <person name="Takashima M."/>
        </authorList>
    </citation>
    <scope>NUCLEOTIDE SEQUENCE</scope>
    <source>
        <strain evidence="2">HIS016</strain>
    </source>
</reference>
<dbReference type="SUPFAM" id="SSF54626">
    <property type="entry name" value="Chalcone isomerase"/>
    <property type="match status" value="1"/>
</dbReference>
<gene>
    <name evidence="2" type="primary">AIM18</name>
    <name evidence="2" type="ORF">CspeluHIS016_0702390</name>
</gene>
<comment type="caution">
    <text evidence="2">The sequence shown here is derived from an EMBL/GenBank/DDBJ whole genome shotgun (WGS) entry which is preliminary data.</text>
</comment>
<accession>A0AAD3TZ61</accession>
<dbReference type="Pfam" id="PF16035">
    <property type="entry name" value="Chalcone_2"/>
    <property type="match status" value="1"/>
</dbReference>
<feature type="domain" description="Chalcone isomerase" evidence="1">
    <location>
        <begin position="95"/>
        <end position="277"/>
    </location>
</feature>
<sequence>MSRLFLRSLAAATRPVQRRAAAALVGGAAVAFYSIDSDVLADAKSVIAGLRVDAVERYTVQLDAAPAAAAEDTVVDAATGVAHANQLLPASAPALALVGVGVRTVSFVHMKVYSAGFYVDTYTLKRLPTLPGWKGYTAADLRGPEAEERVQAVLDTPAAVAVNVIPVRNTDFAHLRDGLTRTLVGRIKMGRHRGEVTPADEEVIADAMQQFKAVFPGGSVPKGKSLTLVRAGDGFLSVEYEGRVLGKVANEWVANNLIKAYFNAASPISPALRDSVAEGLEKYV</sequence>